<proteinExistence type="predicted"/>
<feature type="transmembrane region" description="Helical" evidence="1">
    <location>
        <begin position="219"/>
        <end position="243"/>
    </location>
</feature>
<feature type="transmembrane region" description="Helical" evidence="1">
    <location>
        <begin position="163"/>
        <end position="186"/>
    </location>
</feature>
<name>A0A846U2L0_9MOLU</name>
<sequence>MAKWKAKFAAKVLNNKKEESHEQQKPNDYFHNIVPPITSSLDSKQNASDVQKIRTIKDVQVTSSFVIPLNERAKQSSYPPYPNNNDFFQQEQNLVSEPKMDTMALVSFKNNFKIPQAIGFEIRIEKLKQLLMSLFSLIVISICSTFIGFYFSDLNLSYIPHPVLTIPLLIFSLMILAVNLVDFFSLKKEVNLYIEKTLKGSLMPPNFIIRNYRKIHGRLIIFNWMFSFCYVLIGLITLIMYLISGQKLTFLIQSWTVTVPDLKTDAVTLSVVLAVMFFIHMMSIVFFKKRKGNIISYYGYEVVSPNDLEVYKKKINRICLIIAISFIAIIFFAIAIPILVVRRRKKKA</sequence>
<gene>
    <name evidence="2" type="ORF">HER12_03245</name>
</gene>
<keyword evidence="3" id="KW-1185">Reference proteome</keyword>
<evidence type="ECO:0000256" key="1">
    <source>
        <dbReference type="SAM" id="Phobius"/>
    </source>
</evidence>
<evidence type="ECO:0000313" key="3">
    <source>
        <dbReference type="Proteomes" id="UP000584587"/>
    </source>
</evidence>
<dbReference type="EMBL" id="JAAVVK010000002">
    <property type="protein sequence ID" value="NKE38759.1"/>
    <property type="molecule type" value="Genomic_DNA"/>
</dbReference>
<accession>A0A846U2L0</accession>
<feature type="transmembrane region" description="Helical" evidence="1">
    <location>
        <begin position="318"/>
        <end position="340"/>
    </location>
</feature>
<keyword evidence="1" id="KW-0812">Transmembrane</keyword>
<reference evidence="2 3" key="1">
    <citation type="submission" date="2020-04" db="EMBL/GenBank/DDBJ databases">
        <title>Complete genome sequence of Spiroplasma platyhelix ATCC 51748, an insect isolate.</title>
        <authorList>
            <person name="Green E.A."/>
            <person name="Klassen J.L."/>
        </authorList>
    </citation>
    <scope>NUCLEOTIDE SEQUENCE [LARGE SCALE GENOMIC DNA]</scope>
    <source>
        <strain evidence="2 3">PALS-1</strain>
    </source>
</reference>
<dbReference type="AlphaFoldDB" id="A0A846U2L0"/>
<evidence type="ECO:0008006" key="4">
    <source>
        <dbReference type="Google" id="ProtNLM"/>
    </source>
</evidence>
<comment type="caution">
    <text evidence="2">The sequence shown here is derived from an EMBL/GenBank/DDBJ whole genome shotgun (WGS) entry which is preliminary data.</text>
</comment>
<dbReference type="Proteomes" id="UP000584587">
    <property type="component" value="Unassembled WGS sequence"/>
</dbReference>
<dbReference type="NCBIfam" id="NF045846">
    <property type="entry name" value="MSC0882_dom"/>
    <property type="match status" value="1"/>
</dbReference>
<dbReference type="RefSeq" id="WP_168105229.1">
    <property type="nucleotide sequence ID" value="NZ_CP051215.1"/>
</dbReference>
<protein>
    <recommendedName>
        <fullName evidence="4">Transmembrane protein</fullName>
    </recommendedName>
</protein>
<feature type="transmembrane region" description="Helical" evidence="1">
    <location>
        <begin position="130"/>
        <end position="151"/>
    </location>
</feature>
<keyword evidence="1" id="KW-1133">Transmembrane helix</keyword>
<organism evidence="2 3">
    <name type="scientific">Spiroplasma platyhelix PALS-1</name>
    <dbReference type="NCBI Taxonomy" id="1276218"/>
    <lineage>
        <taxon>Bacteria</taxon>
        <taxon>Bacillati</taxon>
        <taxon>Mycoplasmatota</taxon>
        <taxon>Mollicutes</taxon>
        <taxon>Entomoplasmatales</taxon>
        <taxon>Spiroplasmataceae</taxon>
        <taxon>Spiroplasma</taxon>
    </lineage>
</organism>
<evidence type="ECO:0000313" key="2">
    <source>
        <dbReference type="EMBL" id="NKE38759.1"/>
    </source>
</evidence>
<dbReference type="InterPro" id="IPR059214">
    <property type="entry name" value="MSC_0882-like"/>
</dbReference>
<keyword evidence="1" id="KW-0472">Membrane</keyword>
<feature type="transmembrane region" description="Helical" evidence="1">
    <location>
        <begin position="266"/>
        <end position="287"/>
    </location>
</feature>